<keyword evidence="2" id="KW-1185">Reference proteome</keyword>
<name>A0ACD1ACM8_9FIRM</name>
<dbReference type="EMBL" id="CP042469">
    <property type="protein sequence ID" value="QOX64235.1"/>
    <property type="molecule type" value="Genomic_DNA"/>
</dbReference>
<evidence type="ECO:0000313" key="2">
    <source>
        <dbReference type="Proteomes" id="UP000594014"/>
    </source>
</evidence>
<gene>
    <name evidence="1" type="ORF">FRZ06_13240</name>
</gene>
<evidence type="ECO:0000313" key="1">
    <source>
        <dbReference type="EMBL" id="QOX64235.1"/>
    </source>
</evidence>
<accession>A0ACD1ACM8</accession>
<sequence>MKNMTLCGYNHNNELAPRMYMHERTFNHKLVNPDKFTCKELRRLFALLGNAKGVRRFHERNVCQDCIAELQER</sequence>
<proteinExistence type="predicted"/>
<reference evidence="1" key="1">
    <citation type="submission" date="2019-08" db="EMBL/GenBank/DDBJ databases">
        <title>Genome sequence of Clostridiales bacterium MT110.</title>
        <authorList>
            <person name="Cao J."/>
        </authorList>
    </citation>
    <scope>NUCLEOTIDE SEQUENCE</scope>
    <source>
        <strain evidence="1">MT110</strain>
    </source>
</reference>
<organism evidence="1 2">
    <name type="scientific">Anoxybacterium hadale</name>
    <dbReference type="NCBI Taxonomy" id="3408580"/>
    <lineage>
        <taxon>Bacteria</taxon>
        <taxon>Bacillati</taxon>
        <taxon>Bacillota</taxon>
        <taxon>Clostridia</taxon>
        <taxon>Peptostreptococcales</taxon>
        <taxon>Anaerovoracaceae</taxon>
        <taxon>Anoxybacterium</taxon>
    </lineage>
</organism>
<protein>
    <submittedName>
        <fullName evidence="1">Uncharacterized protein</fullName>
    </submittedName>
</protein>
<dbReference type="Proteomes" id="UP000594014">
    <property type="component" value="Chromosome"/>
</dbReference>